<organism evidence="2 3">
    <name type="scientific">Hallella mizrahii</name>
    <dbReference type="NCBI Taxonomy" id="2606637"/>
    <lineage>
        <taxon>Bacteria</taxon>
        <taxon>Pseudomonadati</taxon>
        <taxon>Bacteroidota</taxon>
        <taxon>Bacteroidia</taxon>
        <taxon>Bacteroidales</taxon>
        <taxon>Prevotellaceae</taxon>
        <taxon>Hallella</taxon>
    </lineage>
</organism>
<keyword evidence="1" id="KW-0472">Membrane</keyword>
<dbReference type="SUPFAM" id="SSF48452">
    <property type="entry name" value="TPR-like"/>
    <property type="match status" value="1"/>
</dbReference>
<dbReference type="Gene3D" id="1.25.40.10">
    <property type="entry name" value="Tetratricopeptide repeat domain"/>
    <property type="match status" value="1"/>
</dbReference>
<dbReference type="RefSeq" id="WP_154535413.1">
    <property type="nucleotide sequence ID" value="NZ_VUNG01000054.1"/>
</dbReference>
<keyword evidence="1" id="KW-0812">Transmembrane</keyword>
<evidence type="ECO:0000313" key="3">
    <source>
        <dbReference type="Proteomes" id="UP000438914"/>
    </source>
</evidence>
<comment type="caution">
    <text evidence="2">The sequence shown here is derived from an EMBL/GenBank/DDBJ whole genome shotgun (WGS) entry which is preliminary data.</text>
</comment>
<reference evidence="2 3" key="1">
    <citation type="submission" date="2019-08" db="EMBL/GenBank/DDBJ databases">
        <title>In-depth cultivation of the pig gut microbiome towards novel bacterial diversity and tailored functional studies.</title>
        <authorList>
            <person name="Wylensek D."/>
            <person name="Hitch T.C.A."/>
            <person name="Clavel T."/>
        </authorList>
    </citation>
    <scope>NUCLEOTIDE SEQUENCE [LARGE SCALE GENOMIC DNA]</scope>
    <source>
        <strain evidence="2 3">LKV-178-WT-2A</strain>
    </source>
</reference>
<dbReference type="AlphaFoldDB" id="A0A7K0KIQ0"/>
<evidence type="ECO:0000313" key="2">
    <source>
        <dbReference type="EMBL" id="MST85813.1"/>
    </source>
</evidence>
<evidence type="ECO:0000256" key="1">
    <source>
        <dbReference type="SAM" id="Phobius"/>
    </source>
</evidence>
<feature type="transmembrane region" description="Helical" evidence="1">
    <location>
        <begin position="359"/>
        <end position="379"/>
    </location>
</feature>
<dbReference type="InterPro" id="IPR011990">
    <property type="entry name" value="TPR-like_helical_dom_sf"/>
</dbReference>
<dbReference type="Proteomes" id="UP000438914">
    <property type="component" value="Unassembled WGS sequence"/>
</dbReference>
<dbReference type="EMBL" id="VUNG01000054">
    <property type="protein sequence ID" value="MST85813.1"/>
    <property type="molecule type" value="Genomic_DNA"/>
</dbReference>
<keyword evidence="1" id="KW-1133">Transmembrane helix</keyword>
<sequence length="525" mass="60222">MRKTTISLILLSIILMVSCNGKHDARISTALSLADSDMADSALNILNKIDRNELPNSDDAMYCLVYTMAQDKSGLDVDNDSLIREAYDWYGKKPTDTLYAKCMYYMGKYYALNDSSEKALTCFQRANQTAKAQNDYDIQCLALLQQSVILRNYDVDKAIADAKAAVNIYNVKGAKLSNKVYYLLNLAECMSYGGRNPNTCIYLAHEAVKYALQSKDSTIISNSYQDLSVFYGIEGDTELALEASKKSYVYNAGDNFSKGYSLSQFYVMADSIDLAKKAIAEATPLSISDSILLYSLKRTIAIKEHNWVGVEKFADSTDFYLDKRNSENLEARNKYYSLMLQKEIARTKLSSESQWKSNMILLIVVPSFIIILLLSLVFIQKKKILRERMEDEKKIYQMGLNHKERQLATMRNFLLSRINIVNSIKKIKPSDFSKLKLTDNDWEEIEVTLNSTDDEFVIRLKNEFKDLTQKDLRFLMLVRLKIPYEGIASIYNIKEESVKQRLFLFKKKLGLEKSKVSTREFIEEY</sequence>
<evidence type="ECO:0008006" key="4">
    <source>
        <dbReference type="Google" id="ProtNLM"/>
    </source>
</evidence>
<keyword evidence="3" id="KW-1185">Reference proteome</keyword>
<accession>A0A7K0KIQ0</accession>
<dbReference type="PROSITE" id="PS51257">
    <property type="entry name" value="PROKAR_LIPOPROTEIN"/>
    <property type="match status" value="1"/>
</dbReference>
<proteinExistence type="predicted"/>
<name>A0A7K0KIQ0_9BACT</name>
<gene>
    <name evidence="2" type="ORF">FYJ73_14255</name>
</gene>
<protein>
    <recommendedName>
        <fullName evidence="4">Tetratricopeptide repeat protein</fullName>
    </recommendedName>
</protein>